<evidence type="ECO:0000313" key="9">
    <source>
        <dbReference type="EMBL" id="PSC05632.1"/>
    </source>
</evidence>
<evidence type="ECO:0000256" key="1">
    <source>
        <dbReference type="ARBA" id="ARBA00013247"/>
    </source>
</evidence>
<dbReference type="AlphaFoldDB" id="A0A2T1HVD8"/>
<evidence type="ECO:0000256" key="6">
    <source>
        <dbReference type="ARBA" id="ARBA00022840"/>
    </source>
</evidence>
<dbReference type="GO" id="GO:0004749">
    <property type="term" value="F:ribose phosphate diphosphokinase activity"/>
    <property type="evidence" value="ECO:0007669"/>
    <property type="project" value="UniProtKB-EC"/>
</dbReference>
<sequence length="388" mass="41254">MAVRLRRLAETVVSRGEPLRAWADAAGPSREGVEWLVLPLSSDGVRVDAVVGAIALGQPAPSRRGRGGKTPAQTDEPLLFALNASQAFGRSLADALGLALAAHEERDFEDGEHKARPLCDVAGRTAVLVQSLHGDDAQSVNDKLCRMLFFTGALKDSGARRVLLVAPYLCYARKDRRTKLHDPVTTRYLGQLFEAMGADGIATVEVHNQAAFENAFRIPKLHVEQTGALLPYLLRIASGDKLAVVSPDSGGMKRAEALRLALEDATRQPVSKAFMEKQRSMGQVWGDLFAGDVAGRTAVIVDDMISTGGSMARTAEECRRRGAARVICAAAHGLFAEGAPALFASPVDRIAVTDTVELPSALRRAPPGNLDVIGVAPTVAASLSPWLG</sequence>
<name>A0A2T1HVD8_9HYPH</name>
<dbReference type="GO" id="GO:0002189">
    <property type="term" value="C:ribose phosphate diphosphokinase complex"/>
    <property type="evidence" value="ECO:0007669"/>
    <property type="project" value="TreeGrafter"/>
</dbReference>
<dbReference type="InterPro" id="IPR029057">
    <property type="entry name" value="PRTase-like"/>
</dbReference>
<dbReference type="EC" id="2.7.6.1" evidence="1"/>
<accession>A0A2T1HVD8</accession>
<keyword evidence="6" id="KW-0067">ATP-binding</keyword>
<keyword evidence="3" id="KW-0545">Nucleotide biosynthesis</keyword>
<evidence type="ECO:0000256" key="4">
    <source>
        <dbReference type="ARBA" id="ARBA00022741"/>
    </source>
</evidence>
<dbReference type="GO" id="GO:0005524">
    <property type="term" value="F:ATP binding"/>
    <property type="evidence" value="ECO:0007669"/>
    <property type="project" value="UniProtKB-KW"/>
</dbReference>
<dbReference type="GO" id="GO:0006015">
    <property type="term" value="P:5-phosphoribose 1-diphosphate biosynthetic process"/>
    <property type="evidence" value="ECO:0007669"/>
    <property type="project" value="TreeGrafter"/>
</dbReference>
<dbReference type="GO" id="GO:0006164">
    <property type="term" value="P:purine nucleotide biosynthetic process"/>
    <property type="evidence" value="ECO:0007669"/>
    <property type="project" value="TreeGrafter"/>
</dbReference>
<evidence type="ECO:0000256" key="7">
    <source>
        <dbReference type="ARBA" id="ARBA00049535"/>
    </source>
</evidence>
<dbReference type="Pfam" id="PF13793">
    <property type="entry name" value="Pribosyltran_N"/>
    <property type="match status" value="1"/>
</dbReference>
<gene>
    <name evidence="9" type="ORF">SLNSH_08245</name>
</gene>
<comment type="catalytic activity">
    <reaction evidence="7">
        <text>D-ribose 5-phosphate + ATP = 5-phospho-alpha-D-ribose 1-diphosphate + AMP + H(+)</text>
        <dbReference type="Rhea" id="RHEA:15609"/>
        <dbReference type="ChEBI" id="CHEBI:15378"/>
        <dbReference type="ChEBI" id="CHEBI:30616"/>
        <dbReference type="ChEBI" id="CHEBI:58017"/>
        <dbReference type="ChEBI" id="CHEBI:78346"/>
        <dbReference type="ChEBI" id="CHEBI:456215"/>
        <dbReference type="EC" id="2.7.6.1"/>
    </reaction>
</comment>
<dbReference type="EMBL" id="PVZS01000007">
    <property type="protein sequence ID" value="PSC05632.1"/>
    <property type="molecule type" value="Genomic_DNA"/>
</dbReference>
<dbReference type="NCBIfam" id="TIGR01251">
    <property type="entry name" value="ribP_PPkin"/>
    <property type="match status" value="1"/>
</dbReference>
<dbReference type="Pfam" id="PF14572">
    <property type="entry name" value="Pribosyl_synth"/>
    <property type="match status" value="1"/>
</dbReference>
<dbReference type="InterPro" id="IPR000836">
    <property type="entry name" value="PRTase_dom"/>
</dbReference>
<dbReference type="GO" id="GO:0005737">
    <property type="term" value="C:cytoplasm"/>
    <property type="evidence" value="ECO:0007669"/>
    <property type="project" value="TreeGrafter"/>
</dbReference>
<dbReference type="SUPFAM" id="SSF53271">
    <property type="entry name" value="PRTase-like"/>
    <property type="match status" value="2"/>
</dbReference>
<evidence type="ECO:0000259" key="8">
    <source>
        <dbReference type="Pfam" id="PF13793"/>
    </source>
</evidence>
<dbReference type="PANTHER" id="PTHR10210:SF32">
    <property type="entry name" value="RIBOSE-PHOSPHATE PYROPHOSPHOKINASE 2"/>
    <property type="match status" value="1"/>
</dbReference>
<dbReference type="GO" id="GO:0000287">
    <property type="term" value="F:magnesium ion binding"/>
    <property type="evidence" value="ECO:0007669"/>
    <property type="project" value="InterPro"/>
</dbReference>
<dbReference type="Gene3D" id="3.40.50.2020">
    <property type="match status" value="2"/>
</dbReference>
<dbReference type="InterPro" id="IPR029099">
    <property type="entry name" value="Pribosyltran_N"/>
</dbReference>
<keyword evidence="10" id="KW-1185">Reference proteome</keyword>
<keyword evidence="4" id="KW-0547">Nucleotide-binding</keyword>
<dbReference type="InterPro" id="IPR005946">
    <property type="entry name" value="Rib-P_diPkinase"/>
</dbReference>
<evidence type="ECO:0000256" key="5">
    <source>
        <dbReference type="ARBA" id="ARBA00022777"/>
    </source>
</evidence>
<dbReference type="GO" id="GO:0016301">
    <property type="term" value="F:kinase activity"/>
    <property type="evidence" value="ECO:0007669"/>
    <property type="project" value="UniProtKB-KW"/>
</dbReference>
<dbReference type="OrthoDB" id="324294at2"/>
<dbReference type="Proteomes" id="UP000239772">
    <property type="component" value="Unassembled WGS sequence"/>
</dbReference>
<feature type="domain" description="Ribose-phosphate pyrophosphokinase N-terminal" evidence="8">
    <location>
        <begin position="79"/>
        <end position="197"/>
    </location>
</feature>
<keyword evidence="5 9" id="KW-0418">Kinase</keyword>
<evidence type="ECO:0000256" key="3">
    <source>
        <dbReference type="ARBA" id="ARBA00022727"/>
    </source>
</evidence>
<evidence type="ECO:0000313" key="10">
    <source>
        <dbReference type="Proteomes" id="UP000239772"/>
    </source>
</evidence>
<proteinExistence type="predicted"/>
<comment type="caution">
    <text evidence="9">The sequence shown here is derived from an EMBL/GenBank/DDBJ whole genome shotgun (WGS) entry which is preliminary data.</text>
</comment>
<dbReference type="SMART" id="SM01400">
    <property type="entry name" value="Pribosyltran_N"/>
    <property type="match status" value="1"/>
</dbReference>
<protein>
    <recommendedName>
        <fullName evidence="1">ribose-phosphate diphosphokinase</fullName>
        <ecNumber evidence="1">2.7.6.1</ecNumber>
    </recommendedName>
</protein>
<dbReference type="CDD" id="cd06223">
    <property type="entry name" value="PRTases_typeI"/>
    <property type="match status" value="1"/>
</dbReference>
<dbReference type="PANTHER" id="PTHR10210">
    <property type="entry name" value="RIBOSE-PHOSPHATE DIPHOSPHOKINASE FAMILY MEMBER"/>
    <property type="match status" value="1"/>
</dbReference>
<reference evidence="10" key="1">
    <citation type="submission" date="2018-03" db="EMBL/GenBank/DDBJ databases">
        <authorList>
            <person name="Sun L."/>
            <person name="Liu H."/>
            <person name="Chen W."/>
            <person name="Huang K."/>
            <person name="Liu W."/>
            <person name="Gao X."/>
        </authorList>
    </citation>
    <scope>NUCLEOTIDE SEQUENCE [LARGE SCALE GENOMIC DNA]</scope>
    <source>
        <strain evidence="10">SH9</strain>
    </source>
</reference>
<evidence type="ECO:0000256" key="2">
    <source>
        <dbReference type="ARBA" id="ARBA00022679"/>
    </source>
</evidence>
<keyword evidence="2" id="KW-0808">Transferase</keyword>
<organism evidence="9 10">
    <name type="scientific">Alsobacter soli</name>
    <dbReference type="NCBI Taxonomy" id="2109933"/>
    <lineage>
        <taxon>Bacteria</taxon>
        <taxon>Pseudomonadati</taxon>
        <taxon>Pseudomonadota</taxon>
        <taxon>Alphaproteobacteria</taxon>
        <taxon>Hyphomicrobiales</taxon>
        <taxon>Alsobacteraceae</taxon>
        <taxon>Alsobacter</taxon>
    </lineage>
</organism>